<evidence type="ECO:0000256" key="4">
    <source>
        <dbReference type="ARBA" id="ARBA00022833"/>
    </source>
</evidence>
<accession>A0AAW0U491</accession>
<dbReference type="Pfam" id="PF08313">
    <property type="entry name" value="SCA7"/>
    <property type="match status" value="1"/>
</dbReference>
<name>A0AAW0U491_SCYPA</name>
<dbReference type="PANTHER" id="PTHR46367">
    <property type="entry name" value="ATAXIN-7-LIKE PROTEIN 3"/>
    <property type="match status" value="1"/>
</dbReference>
<comment type="caution">
    <text evidence="13">The sequence shown here is derived from an EMBL/GenBank/DDBJ whole genome shotgun (WGS) entry which is preliminary data.</text>
</comment>
<dbReference type="FunFam" id="3.30.160.60:FF:000118">
    <property type="entry name" value="Ataxin-7-like protein 3"/>
    <property type="match status" value="1"/>
</dbReference>
<feature type="region of interest" description="Disordered" evidence="11">
    <location>
        <begin position="179"/>
        <end position="269"/>
    </location>
</feature>
<evidence type="ECO:0000259" key="12">
    <source>
        <dbReference type="PROSITE" id="PS51505"/>
    </source>
</evidence>
<dbReference type="AlphaFoldDB" id="A0AAW0U491"/>
<evidence type="ECO:0000256" key="6">
    <source>
        <dbReference type="ARBA" id="ARBA00023015"/>
    </source>
</evidence>
<proteinExistence type="inferred from homology"/>
<feature type="region of interest" description="Disordered" evidence="11">
    <location>
        <begin position="1"/>
        <end position="66"/>
    </location>
</feature>
<evidence type="ECO:0000313" key="14">
    <source>
        <dbReference type="Proteomes" id="UP001487740"/>
    </source>
</evidence>
<dbReference type="GO" id="GO:0000124">
    <property type="term" value="C:SAGA complex"/>
    <property type="evidence" value="ECO:0007669"/>
    <property type="project" value="UniProtKB-UniRule"/>
</dbReference>
<keyword evidence="7 10" id="KW-0010">Activator</keyword>
<reference evidence="13 14" key="1">
    <citation type="submission" date="2023-03" db="EMBL/GenBank/DDBJ databases">
        <title>High-quality genome of Scylla paramamosain provides insights in environmental adaptation.</title>
        <authorList>
            <person name="Zhang L."/>
        </authorList>
    </citation>
    <scope>NUCLEOTIDE SEQUENCE [LARGE SCALE GENOMIC DNA]</scope>
    <source>
        <strain evidence="13">LZ_2023a</strain>
        <tissue evidence="13">Muscle</tissue>
    </source>
</reference>
<dbReference type="PROSITE" id="PS51505">
    <property type="entry name" value="SCA7"/>
    <property type="match status" value="1"/>
</dbReference>
<keyword evidence="4 10" id="KW-0862">Zinc</keyword>
<keyword evidence="3 10" id="KW-0863">Zinc-finger</keyword>
<dbReference type="InterPro" id="IPR051078">
    <property type="entry name" value="SGF11"/>
</dbReference>
<feature type="compositionally biased region" description="Polar residues" evidence="11">
    <location>
        <begin position="179"/>
        <end position="193"/>
    </location>
</feature>
<comment type="subunit">
    <text evidence="10">Component of some SAGA transcription coactivator-HAT complexes. Within the SAGA complex, participates to a subcomplex of SAGA called the DUB module (deubiquitination module).</text>
</comment>
<dbReference type="GO" id="GO:0003713">
    <property type="term" value="F:transcription coactivator activity"/>
    <property type="evidence" value="ECO:0007669"/>
    <property type="project" value="UniProtKB-UniRule"/>
</dbReference>
<organism evidence="13 14">
    <name type="scientific">Scylla paramamosain</name>
    <name type="common">Mud crab</name>
    <dbReference type="NCBI Taxonomy" id="85552"/>
    <lineage>
        <taxon>Eukaryota</taxon>
        <taxon>Metazoa</taxon>
        <taxon>Ecdysozoa</taxon>
        <taxon>Arthropoda</taxon>
        <taxon>Crustacea</taxon>
        <taxon>Multicrustacea</taxon>
        <taxon>Malacostraca</taxon>
        <taxon>Eumalacostraca</taxon>
        <taxon>Eucarida</taxon>
        <taxon>Decapoda</taxon>
        <taxon>Pleocyemata</taxon>
        <taxon>Brachyura</taxon>
        <taxon>Eubrachyura</taxon>
        <taxon>Portunoidea</taxon>
        <taxon>Portunidae</taxon>
        <taxon>Portuninae</taxon>
        <taxon>Scylla</taxon>
    </lineage>
</organism>
<dbReference type="GO" id="GO:0006357">
    <property type="term" value="P:regulation of transcription by RNA polymerase II"/>
    <property type="evidence" value="ECO:0007669"/>
    <property type="project" value="TreeGrafter"/>
</dbReference>
<evidence type="ECO:0000313" key="13">
    <source>
        <dbReference type="EMBL" id="KAK8394873.1"/>
    </source>
</evidence>
<comment type="domain">
    <text evidence="10">The long N-terminal helix forms part of the 'assembly lobe' of the SAGA deubiquitination module.</text>
</comment>
<keyword evidence="9 10" id="KW-0539">Nucleus</keyword>
<evidence type="ECO:0000256" key="7">
    <source>
        <dbReference type="ARBA" id="ARBA00023159"/>
    </source>
</evidence>
<dbReference type="InterPro" id="IPR013246">
    <property type="entry name" value="SAGA_su_Sgf11"/>
</dbReference>
<evidence type="ECO:0000256" key="11">
    <source>
        <dbReference type="SAM" id="MobiDB-lite"/>
    </source>
</evidence>
<evidence type="ECO:0000256" key="10">
    <source>
        <dbReference type="HAMAP-Rule" id="MF_03047"/>
    </source>
</evidence>
<comment type="subcellular location">
    <subcellularLocation>
        <location evidence="1 10">Nucleus</location>
    </subcellularLocation>
</comment>
<dbReference type="InterPro" id="IPR013243">
    <property type="entry name" value="SCA7_dom"/>
</dbReference>
<feature type="compositionally biased region" description="Basic residues" evidence="11">
    <location>
        <begin position="219"/>
        <end position="236"/>
    </location>
</feature>
<dbReference type="Gene3D" id="3.30.160.60">
    <property type="entry name" value="Classic Zinc Finger"/>
    <property type="match status" value="1"/>
</dbReference>
<dbReference type="GO" id="GO:0008270">
    <property type="term" value="F:zinc ion binding"/>
    <property type="evidence" value="ECO:0007669"/>
    <property type="project" value="UniProtKB-UniRule"/>
</dbReference>
<sequence length="410" mass="43071">MVHPGVVPLGEEKPRWSLPVSTVRTRGQSEVWSAQSGVGGGGEGEEEEEEAEEEGEAGGGGGGRAGAGDRMALVSALTSPDTLEALAQFVAQELLDDAILNVVFEVHQSVKTGLLVLEMGSLEEDTKFLQVSAEGLDVFGQAPVKKQQECVCPSCSRNLAASRFAPHLEKCMGMGRNSSRIASRRIQNSTKENSGGGPVGGGGAAASDDDEDEDWLVDRKRKKRDKNSPRRSKNAKLAKAGDGVSSSGSNSNNNSNSGSVESTLASGSAEEKRAMLKQICGVVSEHTRKMCTRSLRCPQHSSEQRQAVRDQVLSGADPTTTTRAADSTTITTRGLGGEGEDIQVDIDGLDEGQLATSWDNDHSNTTSPADSTSTNNSTSSLARRTKTKKKSSSSSKSSKSSSSSHGSLLD</sequence>
<feature type="domain" description="SCA7" evidence="12">
    <location>
        <begin position="267"/>
        <end position="334"/>
    </location>
</feature>
<feature type="compositionally biased region" description="Low complexity" evidence="11">
    <location>
        <begin position="245"/>
        <end position="259"/>
    </location>
</feature>
<comment type="similarity">
    <text evidence="10">Belongs to the SGF11 family.</text>
</comment>
<dbReference type="Pfam" id="PF08209">
    <property type="entry name" value="Sgf11"/>
    <property type="match status" value="1"/>
</dbReference>
<feature type="region of interest" description="Disordered" evidence="11">
    <location>
        <begin position="295"/>
        <end position="410"/>
    </location>
</feature>
<feature type="compositionally biased region" description="Acidic residues" evidence="11">
    <location>
        <begin position="338"/>
        <end position="350"/>
    </location>
</feature>
<feature type="compositionally biased region" description="Gly residues" evidence="11">
    <location>
        <begin position="57"/>
        <end position="66"/>
    </location>
</feature>
<evidence type="ECO:0000256" key="1">
    <source>
        <dbReference type="ARBA" id="ARBA00004123"/>
    </source>
</evidence>
<protein>
    <recommendedName>
        <fullName evidence="10">SAGA-associated factor 11 homolog</fullName>
    </recommendedName>
</protein>
<evidence type="ECO:0000256" key="2">
    <source>
        <dbReference type="ARBA" id="ARBA00022723"/>
    </source>
</evidence>
<keyword evidence="6 10" id="KW-0805">Transcription regulation</keyword>
<gene>
    <name evidence="13" type="ORF">O3P69_005979</name>
</gene>
<keyword evidence="5 10" id="KW-0156">Chromatin regulator</keyword>
<dbReference type="HAMAP" id="MF_03047">
    <property type="entry name" value="Sgf11"/>
    <property type="match status" value="1"/>
</dbReference>
<feature type="compositionally biased region" description="Low complexity" evidence="11">
    <location>
        <begin position="319"/>
        <end position="333"/>
    </location>
</feature>
<evidence type="ECO:0000256" key="3">
    <source>
        <dbReference type="ARBA" id="ARBA00022771"/>
    </source>
</evidence>
<comment type="domain">
    <text evidence="10">The C-terminal SGF11-type zinc-finger domain forms part of the 'catalytic lobe' of the SAGA deubiquitination module.</text>
</comment>
<dbReference type="GO" id="GO:0006325">
    <property type="term" value="P:chromatin organization"/>
    <property type="evidence" value="ECO:0007669"/>
    <property type="project" value="UniProtKB-KW"/>
</dbReference>
<evidence type="ECO:0000256" key="5">
    <source>
        <dbReference type="ARBA" id="ARBA00022853"/>
    </source>
</evidence>
<evidence type="ECO:0000256" key="9">
    <source>
        <dbReference type="ARBA" id="ARBA00023242"/>
    </source>
</evidence>
<feature type="compositionally biased region" description="Low complexity" evidence="11">
    <location>
        <begin position="363"/>
        <end position="382"/>
    </location>
</feature>
<dbReference type="Gene3D" id="6.10.140.1270">
    <property type="match status" value="1"/>
</dbReference>
<evidence type="ECO:0000256" key="8">
    <source>
        <dbReference type="ARBA" id="ARBA00023163"/>
    </source>
</evidence>
<dbReference type="GO" id="GO:0071819">
    <property type="term" value="C:DUBm complex"/>
    <property type="evidence" value="ECO:0007669"/>
    <property type="project" value="UniProtKB-UniRule"/>
</dbReference>
<keyword evidence="8 10" id="KW-0804">Transcription</keyword>
<keyword evidence="2 10" id="KW-0479">Metal-binding</keyword>
<dbReference type="PANTHER" id="PTHR46367:SF1">
    <property type="entry name" value="ATAXIN-7-LIKE PROTEIN 3"/>
    <property type="match status" value="1"/>
</dbReference>
<keyword evidence="14" id="KW-1185">Reference proteome</keyword>
<feature type="compositionally biased region" description="Low complexity" evidence="11">
    <location>
        <begin position="392"/>
        <end position="404"/>
    </location>
</feature>
<comment type="function">
    <text evidence="10">Component of the transcription regulatory histone acetylation (HAT) complex SAGA, a multiprotein complex that activates transcription by remodeling chromatin and mediating histone acetylation and deubiquitination. Within the SAGA complex, participates in a subcomplex that specifically deubiquitinates histone H2B. The SAGA complex is recruited to specific gene promoters by activators, where it is required for transcription.</text>
</comment>
<feature type="compositionally biased region" description="Gly residues" evidence="11">
    <location>
        <begin position="194"/>
        <end position="204"/>
    </location>
</feature>
<feature type="compositionally biased region" description="Acidic residues" evidence="11">
    <location>
        <begin position="43"/>
        <end position="56"/>
    </location>
</feature>
<feature type="compositionally biased region" description="Polar residues" evidence="11">
    <location>
        <begin position="19"/>
        <end position="36"/>
    </location>
</feature>
<dbReference type="EMBL" id="JARAKH010000018">
    <property type="protein sequence ID" value="KAK8394873.1"/>
    <property type="molecule type" value="Genomic_DNA"/>
</dbReference>
<feature type="zinc finger region" description="SGF11-type" evidence="10">
    <location>
        <begin position="150"/>
        <end position="171"/>
    </location>
</feature>
<dbReference type="Proteomes" id="UP001487740">
    <property type="component" value="Unassembled WGS sequence"/>
</dbReference>